<dbReference type="Pfam" id="PF25071">
    <property type="entry name" value="DUF7795"/>
    <property type="match status" value="1"/>
</dbReference>
<protein>
    <recommendedName>
        <fullName evidence="2">DUF7795 domain-containing protein</fullName>
    </recommendedName>
</protein>
<dbReference type="Proteomes" id="UP000734854">
    <property type="component" value="Unassembled WGS sequence"/>
</dbReference>
<feature type="coiled-coil region" evidence="1">
    <location>
        <begin position="204"/>
        <end position="234"/>
    </location>
</feature>
<sequence length="394" mass="44059">MFPARARGAVSGFLHRSSLPSPCKKLRAAAIAAAAFPSCPSRDHHRPAPPSLPSAMTAATSRSLLSSRELRRCCSPCLFIKNFLQMELTAEVAVTAATNVQVLNRKLELDRVYSKLGEKITRIFRDYMTKVTEFEELADVGKRFLTGFHRVTAMFRTVELQKTSNNISRIIDANWNEHMKTYVEAGCKQQSQSVQNMYNLHSCVLGLRDNLKNAEALLNELDCLKEDAIAATEAATKSATALDDSFCEEMLKDISFEEEKEPLPKHPQDTSISEVMLMKIISDMLKLDYAMQKNIVLNLNIGTSVSELEGYCLMWNLHPYIDDDIIHRAWRYVPSHDQSSRKTKVRISKANRDILDSAIWKGNEDGGEKGGGSEAVLVNIMGGGEAVEKRERVS</sequence>
<evidence type="ECO:0000313" key="4">
    <source>
        <dbReference type="Proteomes" id="UP000734854"/>
    </source>
</evidence>
<keyword evidence="4" id="KW-1185">Reference proteome</keyword>
<dbReference type="PANTHER" id="PTHR35305:SF2">
    <property type="entry name" value="FAD-BINDING PROTEIN"/>
    <property type="match status" value="1"/>
</dbReference>
<gene>
    <name evidence="3" type="ORF">ZIOFF_017744</name>
</gene>
<accession>A0A8J5H7B8</accession>
<evidence type="ECO:0000256" key="1">
    <source>
        <dbReference type="SAM" id="Coils"/>
    </source>
</evidence>
<comment type="caution">
    <text evidence="3">The sequence shown here is derived from an EMBL/GenBank/DDBJ whole genome shotgun (WGS) entry which is preliminary data.</text>
</comment>
<dbReference type="InterPro" id="IPR056697">
    <property type="entry name" value="DUF7795"/>
</dbReference>
<proteinExistence type="predicted"/>
<reference evidence="3 4" key="1">
    <citation type="submission" date="2020-08" db="EMBL/GenBank/DDBJ databases">
        <title>Plant Genome Project.</title>
        <authorList>
            <person name="Zhang R.-G."/>
        </authorList>
    </citation>
    <scope>NUCLEOTIDE SEQUENCE [LARGE SCALE GENOMIC DNA]</scope>
    <source>
        <tissue evidence="3">Rhizome</tissue>
    </source>
</reference>
<keyword evidence="1" id="KW-0175">Coiled coil</keyword>
<evidence type="ECO:0000313" key="3">
    <source>
        <dbReference type="EMBL" id="KAG6520684.1"/>
    </source>
</evidence>
<name>A0A8J5H7B8_ZINOF</name>
<evidence type="ECO:0000259" key="2">
    <source>
        <dbReference type="Pfam" id="PF25071"/>
    </source>
</evidence>
<dbReference type="PANTHER" id="PTHR35305">
    <property type="entry name" value="FAD-BINDING PROTEIN"/>
    <property type="match status" value="1"/>
</dbReference>
<organism evidence="3 4">
    <name type="scientific">Zingiber officinale</name>
    <name type="common">Ginger</name>
    <name type="synonym">Amomum zingiber</name>
    <dbReference type="NCBI Taxonomy" id="94328"/>
    <lineage>
        <taxon>Eukaryota</taxon>
        <taxon>Viridiplantae</taxon>
        <taxon>Streptophyta</taxon>
        <taxon>Embryophyta</taxon>
        <taxon>Tracheophyta</taxon>
        <taxon>Spermatophyta</taxon>
        <taxon>Magnoliopsida</taxon>
        <taxon>Liliopsida</taxon>
        <taxon>Zingiberales</taxon>
        <taxon>Zingiberaceae</taxon>
        <taxon>Zingiber</taxon>
    </lineage>
</organism>
<feature type="domain" description="DUF7795" evidence="2">
    <location>
        <begin position="115"/>
        <end position="235"/>
    </location>
</feature>
<dbReference type="EMBL" id="JACMSC010000005">
    <property type="protein sequence ID" value="KAG6520684.1"/>
    <property type="molecule type" value="Genomic_DNA"/>
</dbReference>
<dbReference type="AlphaFoldDB" id="A0A8J5H7B8"/>